<feature type="coiled-coil region" evidence="1">
    <location>
        <begin position="39"/>
        <end position="87"/>
    </location>
</feature>
<reference evidence="2" key="1">
    <citation type="submission" date="2024-07" db="EMBL/GenBank/DDBJ databases">
        <title>Complete genome sequence of Verrucomicrobiaceae bacterium NT6N.</title>
        <authorList>
            <person name="Huang C."/>
            <person name="Takami H."/>
            <person name="Hamasaki K."/>
        </authorList>
    </citation>
    <scope>NUCLEOTIDE SEQUENCE</scope>
    <source>
        <strain evidence="2">NT6N</strain>
    </source>
</reference>
<keyword evidence="1" id="KW-0175">Coiled coil</keyword>
<accession>A0AAT9FQA9</accession>
<organism evidence="2">
    <name type="scientific">Oceaniferula spumae</name>
    <dbReference type="NCBI Taxonomy" id="2979115"/>
    <lineage>
        <taxon>Bacteria</taxon>
        <taxon>Pseudomonadati</taxon>
        <taxon>Verrucomicrobiota</taxon>
        <taxon>Verrucomicrobiia</taxon>
        <taxon>Verrucomicrobiales</taxon>
        <taxon>Verrucomicrobiaceae</taxon>
        <taxon>Oceaniferula</taxon>
    </lineage>
</organism>
<dbReference type="AlphaFoldDB" id="A0AAT9FQA9"/>
<evidence type="ECO:0000313" key="2">
    <source>
        <dbReference type="EMBL" id="BDS08099.1"/>
    </source>
</evidence>
<name>A0AAT9FQA9_9BACT</name>
<sequence>MVGASLFSTMKYQVSLIIAALFVALPSCQKQDQAPAAQKEDHREQIKQLETELAKAQSQLKKLEAKNEELTKRIIEKEAEASTLTKVMQIGAKKYAQGADRAGCILNIRNLHQAVRAHQNLHGFNIGDKITWSDIIGPEAYIEKMPVCPMGGDYVLGTTFPQIGKAVAHCPHEKEHKHAPDSTDGW</sequence>
<proteinExistence type="predicted"/>
<evidence type="ECO:0000256" key="1">
    <source>
        <dbReference type="SAM" id="Coils"/>
    </source>
</evidence>
<protein>
    <submittedName>
        <fullName evidence="2">Uncharacterized protein</fullName>
    </submittedName>
</protein>
<dbReference type="KEGG" id="osu:NT6N_31390"/>
<gene>
    <name evidence="2" type="ORF">NT6N_31390</name>
</gene>
<dbReference type="EMBL" id="AP026866">
    <property type="protein sequence ID" value="BDS08099.1"/>
    <property type="molecule type" value="Genomic_DNA"/>
</dbReference>